<keyword evidence="1" id="KW-0472">Membrane</keyword>
<reference evidence="2 3" key="1">
    <citation type="submission" date="2016-04" db="EMBL/GenBank/DDBJ databases">
        <authorList>
            <person name="Evans L.H."/>
            <person name="Alamgir A."/>
            <person name="Owens N."/>
            <person name="Weber N.D."/>
            <person name="Virtaneva K."/>
            <person name="Barbian K."/>
            <person name="Babar A."/>
            <person name="Rosenke K."/>
        </authorList>
    </citation>
    <scope>NUCLEOTIDE SEQUENCE [LARGE SCALE GENOMIC DNA]</scope>
    <source>
        <strain evidence="3">S5(T) (JCM 30642 \VKM B-2941)</strain>
    </source>
</reference>
<feature type="transmembrane region" description="Helical" evidence="1">
    <location>
        <begin position="16"/>
        <end position="38"/>
    </location>
</feature>
<sequence length="158" mass="17162">MSGTHANSVNEQGMSFFIVVIAIELLLLAVQFVFGIWMNLFAPFPTARVAFQPYAMMTVMISVPELMIHMMNGVLIGLLSLMIFVLAIMRADFRSAAISAVASLSILLAGISGLLFLFSGFQDNVFSFAMSIGFIVAVISYFFLVYSAAILPRGKASI</sequence>
<dbReference type="EMBL" id="LT671858">
    <property type="protein sequence ID" value="SIM83931.1"/>
    <property type="molecule type" value="Genomic_DNA"/>
</dbReference>
<feature type="transmembrane region" description="Helical" evidence="1">
    <location>
        <begin position="96"/>
        <end position="119"/>
    </location>
</feature>
<evidence type="ECO:0000256" key="1">
    <source>
        <dbReference type="SAM" id="Phobius"/>
    </source>
</evidence>
<gene>
    <name evidence="2" type="ORF">CSP5_1802</name>
</gene>
<proteinExistence type="predicted"/>
<keyword evidence="1" id="KW-0812">Transmembrane</keyword>
<name>A0A1N5WFD7_9ARCH</name>
<accession>A0A1N5WFD7</accession>
<dbReference type="RefSeq" id="WP_148690161.1">
    <property type="nucleotide sequence ID" value="NZ_LT671858.1"/>
</dbReference>
<dbReference type="Proteomes" id="UP000195607">
    <property type="component" value="Chromosome I"/>
</dbReference>
<feature type="transmembrane region" description="Helical" evidence="1">
    <location>
        <begin position="125"/>
        <end position="151"/>
    </location>
</feature>
<keyword evidence="1" id="KW-1133">Transmembrane helix</keyword>
<dbReference type="GeneID" id="41589044"/>
<feature type="transmembrane region" description="Helical" evidence="1">
    <location>
        <begin position="66"/>
        <end position="89"/>
    </location>
</feature>
<organism evidence="2 3">
    <name type="scientific">Cuniculiplasma divulgatum</name>
    <dbReference type="NCBI Taxonomy" id="1673428"/>
    <lineage>
        <taxon>Archaea</taxon>
        <taxon>Methanobacteriati</taxon>
        <taxon>Thermoplasmatota</taxon>
        <taxon>Thermoplasmata</taxon>
        <taxon>Thermoplasmatales</taxon>
        <taxon>Cuniculiplasmataceae</taxon>
        <taxon>Cuniculiplasma</taxon>
    </lineage>
</organism>
<protein>
    <submittedName>
        <fullName evidence="2">Multipass membrane protein</fullName>
    </submittedName>
</protein>
<evidence type="ECO:0000313" key="3">
    <source>
        <dbReference type="Proteomes" id="UP000195607"/>
    </source>
</evidence>
<evidence type="ECO:0000313" key="2">
    <source>
        <dbReference type="EMBL" id="SIM83931.1"/>
    </source>
</evidence>
<dbReference type="AlphaFoldDB" id="A0A1N5WFD7"/>